<evidence type="ECO:0000313" key="1">
    <source>
        <dbReference type="EMBL" id="SFN20811.1"/>
    </source>
</evidence>
<evidence type="ECO:0000313" key="2">
    <source>
        <dbReference type="Proteomes" id="UP000199036"/>
    </source>
</evidence>
<dbReference type="RefSeq" id="WP_091518417.1">
    <property type="nucleotide sequence ID" value="NZ_FOVI01000002.1"/>
</dbReference>
<accession>A0A1I4X460</accession>
<dbReference type="Proteomes" id="UP000199036">
    <property type="component" value="Unassembled WGS sequence"/>
</dbReference>
<name>A0A1I4X460_9FLAO</name>
<dbReference type="OrthoDB" id="645138at2"/>
<keyword evidence="2" id="KW-1185">Reference proteome</keyword>
<proteinExistence type="predicted"/>
<organism evidence="1 2">
    <name type="scientific">Paenimyroides ummariense</name>
    <dbReference type="NCBI Taxonomy" id="913024"/>
    <lineage>
        <taxon>Bacteria</taxon>
        <taxon>Pseudomonadati</taxon>
        <taxon>Bacteroidota</taxon>
        <taxon>Flavobacteriia</taxon>
        <taxon>Flavobacteriales</taxon>
        <taxon>Flavobacteriaceae</taxon>
        <taxon>Paenimyroides</taxon>
    </lineage>
</organism>
<gene>
    <name evidence="1" type="ORF">SAMN05421741_102113</name>
</gene>
<dbReference type="AlphaFoldDB" id="A0A1I4X460"/>
<dbReference type="EMBL" id="FOVI01000002">
    <property type="protein sequence ID" value="SFN20811.1"/>
    <property type="molecule type" value="Genomic_DNA"/>
</dbReference>
<sequence>MARQKGLMKYVGTIGDVRHFKIKGQKGFFAGMVGGPTAEQIKTAPEFERTRENMNEFGGCARAGKSVRTALSSLMSKMADSKVTGRLTSVMKKINLEDGTEARGYRKVEISTQRTYLLGFEFNKGISLSTVFNAPYDVEHTAGRESADFIVAPFNPVDLIASPIGATHFRLVNALAVISDFVYNATTGTYDPDDITNNELNIVEYSAYIPLNTDYAGGTLTATLPGTPTLGANVTVIQCIGIEFFQEVNGTYYTLNSGNSLRIEDAF</sequence>
<protein>
    <submittedName>
        <fullName evidence="1">Uncharacterized protein</fullName>
    </submittedName>
</protein>
<reference evidence="2" key="1">
    <citation type="submission" date="2016-10" db="EMBL/GenBank/DDBJ databases">
        <authorList>
            <person name="Varghese N."/>
            <person name="Submissions S."/>
        </authorList>
    </citation>
    <scope>NUCLEOTIDE SEQUENCE [LARGE SCALE GENOMIC DNA]</scope>
    <source>
        <strain evidence="2">DS-12</strain>
    </source>
</reference>
<dbReference type="STRING" id="913024.SAMN05421741_102113"/>